<keyword evidence="2" id="KW-1133">Transmembrane helix</keyword>
<dbReference type="PRINTS" id="PR00081">
    <property type="entry name" value="GDHRDH"/>
</dbReference>
<dbReference type="EMBL" id="CALNXI010000009">
    <property type="protein sequence ID" value="CAH3014384.1"/>
    <property type="molecule type" value="Genomic_DNA"/>
</dbReference>
<dbReference type="InterPro" id="IPR002347">
    <property type="entry name" value="SDR_fam"/>
</dbReference>
<keyword evidence="2" id="KW-0472">Membrane</keyword>
<sequence length="654" mass="73188">MDAAESSKFSWLVLPVIGVFTLSLFYYFKPRAKLNVKGKYVLITGCDSGFGRLTAIALDKMGVCVLATCLTEEGEQSLKSVTSNKLKTFQLDVTNSEQIKEVYDKVKYLVESETGGLWGLVNNAGIVYAMPIDWAPMSIFKRTADVNLWGVIEVTKTFLPLIKKVQGRVVNVSSVVGRISLSLLSHYSVAKYGVEAFSDALRREMYPWGVKVSILEPGAFHTNIRSNLAKNFKDRWETLDDHVKEEYGEEYLNGGIIISFKEVPQSDRLDQVVNAVVEALTSQAPRDRYLVGLDCRLIITMASWLPTSTMDYILHAWLRTPTPKISSKFSWLVLPVIGIFTLSLFYYFKPRAKLNVKGKYVLITGCDSGFGRLTAIGLDRMGVCVLATCLTEEGEQSLKSVTSDKLKTFQLDVTNSEQIKEVYDKVKYLVESETGGLWGLVNNAGIVYAMPIDWAPMSIFKRTADVNLWGVIEVTKTFLPLVKKVQGRVVNVSSVGGRLSLSLYSHYSVAKYGVEAFSDALRREMYPWGVKVSILEPGAFHTNIRSNLAKNFKDCWEGLDDHVKEEYGEEYLNGGIIISFSFKEVPQSDRLDQVVNAVVEALTSQAPRDRYPVGLDCRLIITKVSWLPTSAMDYILHTWLKIPTPKIGQKGLLC</sequence>
<proteinExistence type="predicted"/>
<protein>
    <submittedName>
        <fullName evidence="3">Uncharacterized protein</fullName>
    </submittedName>
</protein>
<keyword evidence="1" id="KW-0560">Oxidoreductase</keyword>
<keyword evidence="2" id="KW-0812">Transmembrane</keyword>
<feature type="transmembrane region" description="Helical" evidence="2">
    <location>
        <begin position="12"/>
        <end position="28"/>
    </location>
</feature>
<evidence type="ECO:0000256" key="2">
    <source>
        <dbReference type="SAM" id="Phobius"/>
    </source>
</evidence>
<dbReference type="InterPro" id="IPR020904">
    <property type="entry name" value="Sc_DH/Rdtase_CS"/>
</dbReference>
<keyword evidence="4" id="KW-1185">Reference proteome</keyword>
<name>A0ABN8LBD0_9CNID</name>
<dbReference type="Proteomes" id="UP001159427">
    <property type="component" value="Unassembled WGS sequence"/>
</dbReference>
<dbReference type="Pfam" id="PF00106">
    <property type="entry name" value="adh_short"/>
    <property type="match status" value="2"/>
</dbReference>
<dbReference type="Gene3D" id="3.40.50.720">
    <property type="entry name" value="NAD(P)-binding Rossmann-like Domain"/>
    <property type="match status" value="2"/>
</dbReference>
<feature type="transmembrane region" description="Helical" evidence="2">
    <location>
        <begin position="329"/>
        <end position="348"/>
    </location>
</feature>
<dbReference type="PANTHER" id="PTHR43313:SF50">
    <property type="entry name" value="GH26015P"/>
    <property type="match status" value="1"/>
</dbReference>
<gene>
    <name evidence="3" type="ORF">PEVE_00043615</name>
</gene>
<evidence type="ECO:0000313" key="3">
    <source>
        <dbReference type="EMBL" id="CAH3014384.1"/>
    </source>
</evidence>
<dbReference type="SUPFAM" id="SSF51735">
    <property type="entry name" value="NAD(P)-binding Rossmann-fold domains"/>
    <property type="match status" value="2"/>
</dbReference>
<comment type="caution">
    <text evidence="3">The sequence shown here is derived from an EMBL/GenBank/DDBJ whole genome shotgun (WGS) entry which is preliminary data.</text>
</comment>
<dbReference type="PANTHER" id="PTHR43313">
    <property type="entry name" value="SHORT-CHAIN DEHYDROGENASE/REDUCTASE FAMILY 9C"/>
    <property type="match status" value="1"/>
</dbReference>
<evidence type="ECO:0000313" key="4">
    <source>
        <dbReference type="Proteomes" id="UP001159427"/>
    </source>
</evidence>
<evidence type="ECO:0000256" key="1">
    <source>
        <dbReference type="ARBA" id="ARBA00023002"/>
    </source>
</evidence>
<dbReference type="PRINTS" id="PR00080">
    <property type="entry name" value="SDRFAMILY"/>
</dbReference>
<organism evidence="3 4">
    <name type="scientific">Porites evermanni</name>
    <dbReference type="NCBI Taxonomy" id="104178"/>
    <lineage>
        <taxon>Eukaryota</taxon>
        <taxon>Metazoa</taxon>
        <taxon>Cnidaria</taxon>
        <taxon>Anthozoa</taxon>
        <taxon>Hexacorallia</taxon>
        <taxon>Scleractinia</taxon>
        <taxon>Fungiina</taxon>
        <taxon>Poritidae</taxon>
        <taxon>Porites</taxon>
    </lineage>
</organism>
<dbReference type="PROSITE" id="PS00061">
    <property type="entry name" value="ADH_SHORT"/>
    <property type="match status" value="2"/>
</dbReference>
<reference evidence="3 4" key="1">
    <citation type="submission" date="2022-05" db="EMBL/GenBank/DDBJ databases">
        <authorList>
            <consortium name="Genoscope - CEA"/>
            <person name="William W."/>
        </authorList>
    </citation>
    <scope>NUCLEOTIDE SEQUENCE [LARGE SCALE GENOMIC DNA]</scope>
</reference>
<dbReference type="InterPro" id="IPR036291">
    <property type="entry name" value="NAD(P)-bd_dom_sf"/>
</dbReference>
<accession>A0ABN8LBD0</accession>